<gene>
    <name evidence="1" type="ORF">BE17_47545</name>
</gene>
<accession>A0A150SR82</accession>
<name>A0A150SR82_SORCE</name>
<organism evidence="1 2">
    <name type="scientific">Sorangium cellulosum</name>
    <name type="common">Polyangium cellulosum</name>
    <dbReference type="NCBI Taxonomy" id="56"/>
    <lineage>
        <taxon>Bacteria</taxon>
        <taxon>Pseudomonadati</taxon>
        <taxon>Myxococcota</taxon>
        <taxon>Polyangia</taxon>
        <taxon>Polyangiales</taxon>
        <taxon>Polyangiaceae</taxon>
        <taxon>Sorangium</taxon>
    </lineage>
</organism>
<protein>
    <recommendedName>
        <fullName evidence="3">AAA+ ATPase domain-containing protein</fullName>
    </recommendedName>
</protein>
<evidence type="ECO:0000313" key="2">
    <source>
        <dbReference type="Proteomes" id="UP000075635"/>
    </source>
</evidence>
<dbReference type="AlphaFoldDB" id="A0A150SR82"/>
<evidence type="ECO:0008006" key="3">
    <source>
        <dbReference type="Google" id="ProtNLM"/>
    </source>
</evidence>
<sequence length="406" mass="44512">MLGAMELAAQTISGSDRLDRFRLLMARLDPAGDPARALAAGFYVAPTGSASTRIAARLALASTSTHLLVGGVGSGKTTQLLDVKRRLDQLADTCALFIDVTRRHDIDKLMPGVIIVQVGLVLADALASLGEKRGEDAAMTLRTQAHGYNYDPDMSDDDYLVHVPGLLVPPEARLAESVRDASEPVKQLVALLHARWKHIVVLVDGLDRLVDMVAFEQLVENDVRALAALGVGVVLAGPLRSLYGVDRTVTQRFDDFHYQPWIDPSDGEGACFLANVLRRRLPEDALDEQGLEALVQHSGGVLRDLIALAQLSCVEAYMGDSEAIGLYQADSAIDTFGRKHMQGLRPEEIEVMQRVRTKGLFVQTSDDELALLMTRRVLEYRSNGRPRYVVHPTIDPFLREMAGEQR</sequence>
<dbReference type="SUPFAM" id="SSF52540">
    <property type="entry name" value="P-loop containing nucleoside triphosphate hydrolases"/>
    <property type="match status" value="1"/>
</dbReference>
<comment type="caution">
    <text evidence="1">The sequence shown here is derived from an EMBL/GenBank/DDBJ whole genome shotgun (WGS) entry which is preliminary data.</text>
</comment>
<dbReference type="InterPro" id="IPR027417">
    <property type="entry name" value="P-loop_NTPase"/>
</dbReference>
<dbReference type="Proteomes" id="UP000075635">
    <property type="component" value="Unassembled WGS sequence"/>
</dbReference>
<dbReference type="EMBL" id="JEMB01000681">
    <property type="protein sequence ID" value="KYF95004.1"/>
    <property type="molecule type" value="Genomic_DNA"/>
</dbReference>
<proteinExistence type="predicted"/>
<reference evidence="1 2" key="1">
    <citation type="submission" date="2014-02" db="EMBL/GenBank/DDBJ databases">
        <title>The small core and large imbalanced accessory genome model reveals a collaborative survival strategy of Sorangium cellulosum strains in nature.</title>
        <authorList>
            <person name="Han K."/>
            <person name="Peng R."/>
            <person name="Blom J."/>
            <person name="Li Y.-Z."/>
        </authorList>
    </citation>
    <scope>NUCLEOTIDE SEQUENCE [LARGE SCALE GENOMIC DNA]</scope>
    <source>
        <strain evidence="1 2">So0011-07</strain>
    </source>
</reference>
<evidence type="ECO:0000313" key="1">
    <source>
        <dbReference type="EMBL" id="KYF95004.1"/>
    </source>
</evidence>